<accession>A0A2H3JPZ5</accession>
<feature type="repeat" description="WD" evidence="3">
    <location>
        <begin position="234"/>
        <end position="275"/>
    </location>
</feature>
<proteinExistence type="predicted"/>
<keyword evidence="2" id="KW-0677">Repeat</keyword>
<dbReference type="EMBL" id="KB468146">
    <property type="protein sequence ID" value="PCH43971.1"/>
    <property type="molecule type" value="Genomic_DNA"/>
</dbReference>
<evidence type="ECO:0000256" key="1">
    <source>
        <dbReference type="ARBA" id="ARBA00022574"/>
    </source>
</evidence>
<dbReference type="InterPro" id="IPR011047">
    <property type="entry name" value="Quinoprotein_ADH-like_sf"/>
</dbReference>
<feature type="repeat" description="WD" evidence="3">
    <location>
        <begin position="76"/>
        <end position="117"/>
    </location>
</feature>
<dbReference type="InterPro" id="IPR015943">
    <property type="entry name" value="WD40/YVTN_repeat-like_dom_sf"/>
</dbReference>
<dbReference type="CDD" id="cd00200">
    <property type="entry name" value="WD40"/>
    <property type="match status" value="1"/>
</dbReference>
<feature type="repeat" description="WD" evidence="3">
    <location>
        <begin position="276"/>
        <end position="310"/>
    </location>
</feature>
<dbReference type="PRINTS" id="PR00320">
    <property type="entry name" value="GPROTEINBRPT"/>
</dbReference>
<dbReference type="InterPro" id="IPR001680">
    <property type="entry name" value="WD40_rpt"/>
</dbReference>
<dbReference type="PROSITE" id="PS50294">
    <property type="entry name" value="WD_REPEATS_REGION"/>
    <property type="match status" value="6"/>
</dbReference>
<evidence type="ECO:0000256" key="2">
    <source>
        <dbReference type="ARBA" id="ARBA00022737"/>
    </source>
</evidence>
<dbReference type="Gene3D" id="2.130.10.10">
    <property type="entry name" value="YVTN repeat-like/Quinoprotein amine dehydrogenase"/>
    <property type="match status" value="3"/>
</dbReference>
<evidence type="ECO:0000256" key="3">
    <source>
        <dbReference type="PROSITE-ProRule" id="PRU00221"/>
    </source>
</evidence>
<dbReference type="AlphaFoldDB" id="A0A2H3JPZ5"/>
<keyword evidence="5" id="KW-1185">Reference proteome</keyword>
<dbReference type="PANTHER" id="PTHR19848:SF8">
    <property type="entry name" value="F-BOX AND WD REPEAT DOMAIN CONTAINING 7"/>
    <property type="match status" value="1"/>
</dbReference>
<keyword evidence="1 3" id="KW-0853">WD repeat</keyword>
<name>A0A2H3JPZ5_WOLCO</name>
<gene>
    <name evidence="4" type="ORF">WOLCODRAFT_122925</name>
</gene>
<reference evidence="4 5" key="1">
    <citation type="journal article" date="2012" name="Science">
        <title>The Paleozoic origin of enzymatic lignin decomposition reconstructed from 31 fungal genomes.</title>
        <authorList>
            <person name="Floudas D."/>
            <person name="Binder M."/>
            <person name="Riley R."/>
            <person name="Barry K."/>
            <person name="Blanchette R.A."/>
            <person name="Henrissat B."/>
            <person name="Martinez A.T."/>
            <person name="Otillar R."/>
            <person name="Spatafora J.W."/>
            <person name="Yadav J.S."/>
            <person name="Aerts A."/>
            <person name="Benoit I."/>
            <person name="Boyd A."/>
            <person name="Carlson A."/>
            <person name="Copeland A."/>
            <person name="Coutinho P.M."/>
            <person name="de Vries R.P."/>
            <person name="Ferreira P."/>
            <person name="Findley K."/>
            <person name="Foster B."/>
            <person name="Gaskell J."/>
            <person name="Glotzer D."/>
            <person name="Gorecki P."/>
            <person name="Heitman J."/>
            <person name="Hesse C."/>
            <person name="Hori C."/>
            <person name="Igarashi K."/>
            <person name="Jurgens J.A."/>
            <person name="Kallen N."/>
            <person name="Kersten P."/>
            <person name="Kohler A."/>
            <person name="Kuees U."/>
            <person name="Kumar T.K.A."/>
            <person name="Kuo A."/>
            <person name="LaButti K."/>
            <person name="Larrondo L.F."/>
            <person name="Lindquist E."/>
            <person name="Ling A."/>
            <person name="Lombard V."/>
            <person name="Lucas S."/>
            <person name="Lundell T."/>
            <person name="Martin R."/>
            <person name="McLaughlin D.J."/>
            <person name="Morgenstern I."/>
            <person name="Morin E."/>
            <person name="Murat C."/>
            <person name="Nagy L.G."/>
            <person name="Nolan M."/>
            <person name="Ohm R.A."/>
            <person name="Patyshakuliyeva A."/>
            <person name="Rokas A."/>
            <person name="Ruiz-Duenas F.J."/>
            <person name="Sabat G."/>
            <person name="Salamov A."/>
            <person name="Samejima M."/>
            <person name="Schmutz J."/>
            <person name="Slot J.C."/>
            <person name="St John F."/>
            <person name="Stenlid J."/>
            <person name="Sun H."/>
            <person name="Sun S."/>
            <person name="Syed K."/>
            <person name="Tsang A."/>
            <person name="Wiebenga A."/>
            <person name="Young D."/>
            <person name="Pisabarro A."/>
            <person name="Eastwood D.C."/>
            <person name="Martin F."/>
            <person name="Cullen D."/>
            <person name="Grigoriev I.V."/>
            <person name="Hibbett D.S."/>
        </authorList>
    </citation>
    <scope>NUCLEOTIDE SEQUENCE [LARGE SCALE GENOMIC DNA]</scope>
    <source>
        <strain evidence="4 5">MD-104</strain>
    </source>
</reference>
<dbReference type="OrthoDB" id="538223at2759"/>
<dbReference type="PROSITE" id="PS00678">
    <property type="entry name" value="WD_REPEATS_1"/>
    <property type="match status" value="6"/>
</dbReference>
<feature type="repeat" description="WD" evidence="3">
    <location>
        <begin position="318"/>
        <end position="359"/>
    </location>
</feature>
<protein>
    <submittedName>
        <fullName evidence="4">WD40 repeat-like protein</fullName>
    </submittedName>
</protein>
<evidence type="ECO:0000313" key="5">
    <source>
        <dbReference type="Proteomes" id="UP000218811"/>
    </source>
</evidence>
<dbReference type="InterPro" id="IPR019775">
    <property type="entry name" value="WD40_repeat_CS"/>
</dbReference>
<dbReference type="SUPFAM" id="SSF50998">
    <property type="entry name" value="Quinoprotein alcohol dehydrogenase-like"/>
    <property type="match status" value="1"/>
</dbReference>
<dbReference type="Pfam" id="PF00400">
    <property type="entry name" value="WD40"/>
    <property type="match status" value="8"/>
</dbReference>
<dbReference type="InterPro" id="IPR036322">
    <property type="entry name" value="WD40_repeat_dom_sf"/>
</dbReference>
<dbReference type="STRING" id="742152.A0A2H3JPZ5"/>
<feature type="repeat" description="WD" evidence="3">
    <location>
        <begin position="192"/>
        <end position="233"/>
    </location>
</feature>
<dbReference type="PANTHER" id="PTHR19848">
    <property type="entry name" value="WD40 REPEAT PROTEIN"/>
    <property type="match status" value="1"/>
</dbReference>
<dbReference type="SUPFAM" id="SSF50978">
    <property type="entry name" value="WD40 repeat-like"/>
    <property type="match status" value="1"/>
</dbReference>
<evidence type="ECO:0000313" key="4">
    <source>
        <dbReference type="EMBL" id="PCH43971.1"/>
    </source>
</evidence>
<dbReference type="InterPro" id="IPR020472">
    <property type="entry name" value="WD40_PAC1"/>
</dbReference>
<feature type="repeat" description="WD" evidence="3">
    <location>
        <begin position="34"/>
        <end position="75"/>
    </location>
</feature>
<dbReference type="Proteomes" id="UP000218811">
    <property type="component" value="Unassembled WGS sequence"/>
</dbReference>
<dbReference type="PROSITE" id="PS50082">
    <property type="entry name" value="WD_REPEATS_2"/>
    <property type="match status" value="6"/>
</dbReference>
<sequence length="517" mass="56206">MPSCQLLHAYSQGMITSLITPRDAHWGACIRVIEGGHSGAVSAVAASPRGHWITSGSFDHGVRTWNAESGDLHNAMFDHSGDVTSLCISPDSRFIASGSQNGEIYVWNVATGAPIHELHRSSDNVQITSVRAVTYSPDAGTIAAGSQFIRTIYANCVNSVAYSGDGSRLVVGTSEGTLCMWGTTYSSDGKTFDGHIGDVWTVVFLQDDRTAASGSADWTIRLWNTDTAECVRVLEGHTGEVNSLCVSAESNIIASGSTDCTVRLWDAQSGEALNVLQNHTNWVFSVAFSHDGTRLLSGSSDNTVRIWDLQALSAGPESMGHSSAVRCVALSDDLKYVASCGEDGAIILWDIRRPKALQRKVDCAQGIIYRVAFSPDGTMLAAGSHSSINIWYLPDFTLRTTIKIKLKGKEWVDKLAFSPDSSKVYADFDSGTHPAIWSCETGELLEYESNDWDKRAIRFREDNGWITDRQTEKKLCWIADSKRRTFYSSPAETSRGCYYACGSLTGKVTVLDLSALV</sequence>
<organism evidence="4 5">
    <name type="scientific">Wolfiporia cocos (strain MD-104)</name>
    <name type="common">Brown rot fungus</name>
    <dbReference type="NCBI Taxonomy" id="742152"/>
    <lineage>
        <taxon>Eukaryota</taxon>
        <taxon>Fungi</taxon>
        <taxon>Dikarya</taxon>
        <taxon>Basidiomycota</taxon>
        <taxon>Agaricomycotina</taxon>
        <taxon>Agaricomycetes</taxon>
        <taxon>Polyporales</taxon>
        <taxon>Phaeolaceae</taxon>
        <taxon>Wolfiporia</taxon>
    </lineage>
</organism>
<dbReference type="SMART" id="SM00320">
    <property type="entry name" value="WD40"/>
    <property type="match status" value="8"/>
</dbReference>